<sequence>MIPRTCEPIADDPLVEAEIYRDMDHTIVNRQFVDDLILGGPVGPWVVDLGCGPAHIPILLCEAIQGDGGETHYRPAQERLRVMATDVAVEMLEIAKFEIEMAGRVEQIELQQIDLNQPNALQADIADTLMCNTVLHHLDDPTNAIGLAIRAAKPGGRLFVRDLFRPASSAEVEALVEQHGGESSSAQLLRQSLHAAFTLDEIRTIIAPLGIEAEAVQITSDRHWTIDWTKP</sequence>
<protein>
    <submittedName>
        <fullName evidence="2">Ubiquinone biosynthesis O-methyltransferase</fullName>
        <ecNumber evidence="2">2.1.1.222</ecNumber>
    </submittedName>
</protein>
<evidence type="ECO:0000313" key="2">
    <source>
        <dbReference type="EMBL" id="TWT92542.1"/>
    </source>
</evidence>
<dbReference type="RefSeq" id="WP_146580177.1">
    <property type="nucleotide sequence ID" value="NZ_SJPM01000011.1"/>
</dbReference>
<reference evidence="2 3" key="1">
    <citation type="submission" date="2019-02" db="EMBL/GenBank/DDBJ databases">
        <title>Deep-cultivation of Planctomycetes and their phenomic and genomic characterization uncovers novel biology.</title>
        <authorList>
            <person name="Wiegand S."/>
            <person name="Jogler M."/>
            <person name="Boedeker C."/>
            <person name="Pinto D."/>
            <person name="Vollmers J."/>
            <person name="Rivas-Marin E."/>
            <person name="Kohn T."/>
            <person name="Peeters S.H."/>
            <person name="Heuer A."/>
            <person name="Rast P."/>
            <person name="Oberbeckmann S."/>
            <person name="Bunk B."/>
            <person name="Jeske O."/>
            <person name="Meyerdierks A."/>
            <person name="Storesund J.E."/>
            <person name="Kallscheuer N."/>
            <person name="Luecker S."/>
            <person name="Lage O.M."/>
            <person name="Pohl T."/>
            <person name="Merkel B.J."/>
            <person name="Hornburger P."/>
            <person name="Mueller R.-W."/>
            <person name="Bruemmer F."/>
            <person name="Labrenz M."/>
            <person name="Spormann A.M."/>
            <person name="Op Den Camp H."/>
            <person name="Overmann J."/>
            <person name="Amann R."/>
            <person name="Jetten M.S.M."/>
            <person name="Mascher T."/>
            <person name="Medema M.H."/>
            <person name="Devos D.P."/>
            <person name="Kaster A.-K."/>
            <person name="Ovreas L."/>
            <person name="Rohde M."/>
            <person name="Galperin M.Y."/>
            <person name="Jogler C."/>
        </authorList>
    </citation>
    <scope>NUCLEOTIDE SEQUENCE [LARGE SCALE GENOMIC DNA]</scope>
    <source>
        <strain evidence="2 3">Pla100</strain>
    </source>
</reference>
<dbReference type="AlphaFoldDB" id="A0A5C5ZY08"/>
<keyword evidence="2" id="KW-0830">Ubiquinone</keyword>
<dbReference type="Pfam" id="PF13847">
    <property type="entry name" value="Methyltransf_31"/>
    <property type="match status" value="1"/>
</dbReference>
<dbReference type="EMBL" id="SJPM01000011">
    <property type="protein sequence ID" value="TWT92542.1"/>
    <property type="molecule type" value="Genomic_DNA"/>
</dbReference>
<dbReference type="GO" id="GO:0102208">
    <property type="term" value="F:2-polyprenyl-6-hydroxyphenol methylase activity"/>
    <property type="evidence" value="ECO:0007669"/>
    <property type="project" value="UniProtKB-EC"/>
</dbReference>
<name>A0A5C5ZY08_9BACT</name>
<dbReference type="InterPro" id="IPR029063">
    <property type="entry name" value="SAM-dependent_MTases_sf"/>
</dbReference>
<dbReference type="Gene3D" id="3.40.50.150">
    <property type="entry name" value="Vaccinia Virus protein VP39"/>
    <property type="match status" value="1"/>
</dbReference>
<dbReference type="Proteomes" id="UP000316213">
    <property type="component" value="Unassembled WGS sequence"/>
</dbReference>
<dbReference type="OrthoDB" id="9778766at2"/>
<feature type="domain" description="Methyltransferase" evidence="1">
    <location>
        <begin position="46"/>
        <end position="164"/>
    </location>
</feature>
<comment type="caution">
    <text evidence="2">The sequence shown here is derived from an EMBL/GenBank/DDBJ whole genome shotgun (WGS) entry which is preliminary data.</text>
</comment>
<dbReference type="GO" id="GO:0032259">
    <property type="term" value="P:methylation"/>
    <property type="evidence" value="ECO:0007669"/>
    <property type="project" value="UniProtKB-KW"/>
</dbReference>
<dbReference type="EC" id="2.1.1.222" evidence="2"/>
<proteinExistence type="predicted"/>
<evidence type="ECO:0000313" key="3">
    <source>
        <dbReference type="Proteomes" id="UP000316213"/>
    </source>
</evidence>
<keyword evidence="2" id="KW-0808">Transferase</keyword>
<keyword evidence="2" id="KW-0489">Methyltransferase</keyword>
<gene>
    <name evidence="2" type="primary">ubiG_2</name>
    <name evidence="2" type="ORF">Pla100_45600</name>
</gene>
<dbReference type="CDD" id="cd02440">
    <property type="entry name" value="AdoMet_MTases"/>
    <property type="match status" value="1"/>
</dbReference>
<keyword evidence="3" id="KW-1185">Reference proteome</keyword>
<organism evidence="2 3">
    <name type="scientific">Neorhodopirellula pilleata</name>
    <dbReference type="NCBI Taxonomy" id="2714738"/>
    <lineage>
        <taxon>Bacteria</taxon>
        <taxon>Pseudomonadati</taxon>
        <taxon>Planctomycetota</taxon>
        <taxon>Planctomycetia</taxon>
        <taxon>Pirellulales</taxon>
        <taxon>Pirellulaceae</taxon>
        <taxon>Neorhodopirellula</taxon>
    </lineage>
</organism>
<evidence type="ECO:0000259" key="1">
    <source>
        <dbReference type="Pfam" id="PF13847"/>
    </source>
</evidence>
<dbReference type="InterPro" id="IPR025714">
    <property type="entry name" value="Methyltranfer_dom"/>
</dbReference>
<dbReference type="SUPFAM" id="SSF53335">
    <property type="entry name" value="S-adenosyl-L-methionine-dependent methyltransferases"/>
    <property type="match status" value="1"/>
</dbReference>
<accession>A0A5C5ZY08</accession>